<proteinExistence type="predicted"/>
<sequence length="139" mass="15754">MVNMTNVGKQSTKKNLNKRCQMSPGRFTVKYTTKLANSLKRKRLLQAQRSAKRRRLELKSERLSKDATHSVLEGETYSTNIGFDECTDIEDITIPSKEFSVDSSSLIVFDLETTGLARTSDILQIAYIMVESKAFLQLV</sequence>
<name>A0A8W8J733_MAGGI</name>
<accession>A0A8W8J733</accession>
<dbReference type="Gene3D" id="3.30.420.10">
    <property type="entry name" value="Ribonuclease H-like superfamily/Ribonuclease H"/>
    <property type="match status" value="1"/>
</dbReference>
<dbReference type="AlphaFoldDB" id="A0A8W8J733"/>
<dbReference type="EnsemblMetazoa" id="G17577.2">
    <property type="protein sequence ID" value="G17577.2:cds"/>
    <property type="gene ID" value="G17577"/>
</dbReference>
<dbReference type="SUPFAM" id="SSF53098">
    <property type="entry name" value="Ribonuclease H-like"/>
    <property type="match status" value="1"/>
</dbReference>
<evidence type="ECO:0000313" key="1">
    <source>
        <dbReference type="EnsemblMetazoa" id="G17577.2:cds"/>
    </source>
</evidence>
<dbReference type="GO" id="GO:0003676">
    <property type="term" value="F:nucleic acid binding"/>
    <property type="evidence" value="ECO:0007669"/>
    <property type="project" value="InterPro"/>
</dbReference>
<dbReference type="Proteomes" id="UP000005408">
    <property type="component" value="Unassembled WGS sequence"/>
</dbReference>
<evidence type="ECO:0000313" key="2">
    <source>
        <dbReference type="Proteomes" id="UP000005408"/>
    </source>
</evidence>
<keyword evidence="2" id="KW-1185">Reference proteome</keyword>
<protein>
    <recommendedName>
        <fullName evidence="3">Exonuclease domain-containing protein</fullName>
    </recommendedName>
</protein>
<dbReference type="InterPro" id="IPR036397">
    <property type="entry name" value="RNaseH_sf"/>
</dbReference>
<evidence type="ECO:0008006" key="3">
    <source>
        <dbReference type="Google" id="ProtNLM"/>
    </source>
</evidence>
<organism evidence="1 2">
    <name type="scientific">Magallana gigas</name>
    <name type="common">Pacific oyster</name>
    <name type="synonym">Crassostrea gigas</name>
    <dbReference type="NCBI Taxonomy" id="29159"/>
    <lineage>
        <taxon>Eukaryota</taxon>
        <taxon>Metazoa</taxon>
        <taxon>Spiralia</taxon>
        <taxon>Lophotrochozoa</taxon>
        <taxon>Mollusca</taxon>
        <taxon>Bivalvia</taxon>
        <taxon>Autobranchia</taxon>
        <taxon>Pteriomorphia</taxon>
        <taxon>Ostreida</taxon>
        <taxon>Ostreoidea</taxon>
        <taxon>Ostreidae</taxon>
        <taxon>Magallana</taxon>
    </lineage>
</organism>
<dbReference type="InterPro" id="IPR012337">
    <property type="entry name" value="RNaseH-like_sf"/>
</dbReference>
<reference evidence="1" key="1">
    <citation type="submission" date="2022-08" db="UniProtKB">
        <authorList>
            <consortium name="EnsemblMetazoa"/>
        </authorList>
    </citation>
    <scope>IDENTIFICATION</scope>
    <source>
        <strain evidence="1">05x7-T-G4-1.051#20</strain>
    </source>
</reference>